<gene>
    <name evidence="3" type="ORF">DOK79_002839</name>
</gene>
<reference evidence="3 4" key="2">
    <citation type="submission" date="2024-03" db="EMBL/GenBank/DDBJ databases">
        <title>The Genome Sequence of Enterococcus sp. DIV1094.</title>
        <authorList>
            <consortium name="The Broad Institute Genomics Platform"/>
            <consortium name="The Broad Institute Microbial Omics Core"/>
            <consortium name="The Broad Institute Genomic Center for Infectious Diseases"/>
            <person name="Earl A."/>
            <person name="Manson A."/>
            <person name="Gilmore M."/>
            <person name="Schwartman J."/>
            <person name="Shea T."/>
            <person name="Abouelleil A."/>
            <person name="Cao P."/>
            <person name="Chapman S."/>
            <person name="Cusick C."/>
            <person name="Young S."/>
            <person name="Neafsey D."/>
            <person name="Nusbaum C."/>
            <person name="Birren B."/>
        </authorList>
    </citation>
    <scope>NUCLEOTIDE SEQUENCE [LARGE SCALE GENOMIC DNA]</scope>
    <source>
        <strain evidence="3 4">DIV1094</strain>
    </source>
</reference>
<dbReference type="RefSeq" id="WP_206856062.1">
    <property type="nucleotide sequence ID" value="NZ_CP147250.1"/>
</dbReference>
<feature type="compositionally biased region" description="Polar residues" evidence="1">
    <location>
        <begin position="80"/>
        <end position="89"/>
    </location>
</feature>
<name>A0ABZ2SZU5_9ENTE</name>
<keyword evidence="2" id="KW-0472">Membrane</keyword>
<evidence type="ECO:0000256" key="2">
    <source>
        <dbReference type="SAM" id="Phobius"/>
    </source>
</evidence>
<feature type="transmembrane region" description="Helical" evidence="2">
    <location>
        <begin position="110"/>
        <end position="129"/>
    </location>
</feature>
<accession>A0ABZ2SZU5</accession>
<feature type="region of interest" description="Disordered" evidence="1">
    <location>
        <begin position="1"/>
        <end position="89"/>
    </location>
</feature>
<feature type="compositionally biased region" description="Basic and acidic residues" evidence="1">
    <location>
        <begin position="18"/>
        <end position="33"/>
    </location>
</feature>
<dbReference type="Proteomes" id="UP000664360">
    <property type="component" value="Chromosome"/>
</dbReference>
<protein>
    <submittedName>
        <fullName evidence="3">Uncharacterized protein</fullName>
    </submittedName>
</protein>
<evidence type="ECO:0000313" key="4">
    <source>
        <dbReference type="Proteomes" id="UP000664360"/>
    </source>
</evidence>
<keyword evidence="2" id="KW-1133">Transmembrane helix</keyword>
<reference evidence="3 4" key="1">
    <citation type="submission" date="2021-03" db="EMBL/GenBank/DDBJ databases">
        <authorList>
            <person name="Gilmore M.S."/>
            <person name="Schwartzman J."/>
            <person name="Van Tyne D."/>
            <person name="Martin M."/>
            <person name="Earl A.M."/>
            <person name="Manson A.L."/>
            <person name="Straub T."/>
            <person name="Salamzade R."/>
            <person name="Saavedra J."/>
            <person name="Lebreton F."/>
            <person name="Prichula J."/>
            <person name="Schaufler K."/>
            <person name="Gaca A."/>
            <person name="Sgardioli B."/>
            <person name="Wagenaar J."/>
            <person name="Strong T."/>
        </authorList>
    </citation>
    <scope>NUCLEOTIDE SEQUENCE [LARGE SCALE GENOMIC DNA]</scope>
    <source>
        <strain evidence="3 4">DIV1094</strain>
    </source>
</reference>
<evidence type="ECO:0000313" key="3">
    <source>
        <dbReference type="EMBL" id="WYJ81255.1"/>
    </source>
</evidence>
<evidence type="ECO:0000256" key="1">
    <source>
        <dbReference type="SAM" id="MobiDB-lite"/>
    </source>
</evidence>
<organism evidence="3 4">
    <name type="scientific">Candidatus Enterococcus mangumiae</name>
    <dbReference type="NCBI Taxonomy" id="2230878"/>
    <lineage>
        <taxon>Bacteria</taxon>
        <taxon>Bacillati</taxon>
        <taxon>Bacillota</taxon>
        <taxon>Bacilli</taxon>
        <taxon>Lactobacillales</taxon>
        <taxon>Enterococcaceae</taxon>
        <taxon>Enterococcus</taxon>
    </lineage>
</organism>
<sequence length="135" mass="15117">MDTNIELKGELGVLESRPPTEESKPPDESKPPTEDSNPPTESKPSTEQSSSSDDRTSTTDQTSSSEQREQTKDTSAVVRTDTQNTNQVPIKVETQTIDYFPKTNEQAEPWFVSWVGIFLVAAVISYHIIDRKMNK</sequence>
<dbReference type="EMBL" id="CP147250">
    <property type="protein sequence ID" value="WYJ81255.1"/>
    <property type="molecule type" value="Genomic_DNA"/>
</dbReference>
<keyword evidence="2" id="KW-0812">Transmembrane</keyword>
<keyword evidence="4" id="KW-1185">Reference proteome</keyword>
<feature type="compositionally biased region" description="Low complexity" evidence="1">
    <location>
        <begin position="34"/>
        <end position="51"/>
    </location>
</feature>
<proteinExistence type="predicted"/>